<comment type="caution">
    <text evidence="2">The sequence shown here is derived from an EMBL/GenBank/DDBJ whole genome shotgun (WGS) entry which is preliminary data.</text>
</comment>
<organism evidence="2 3">
    <name type="scientific">Actinacidiphila bryophytorum</name>
    <dbReference type="NCBI Taxonomy" id="1436133"/>
    <lineage>
        <taxon>Bacteria</taxon>
        <taxon>Bacillati</taxon>
        <taxon>Actinomycetota</taxon>
        <taxon>Actinomycetes</taxon>
        <taxon>Kitasatosporales</taxon>
        <taxon>Streptomycetaceae</taxon>
        <taxon>Actinacidiphila</taxon>
    </lineage>
</organism>
<gene>
    <name evidence="2" type="ORF">SBRY_90072</name>
</gene>
<evidence type="ECO:0000313" key="2">
    <source>
        <dbReference type="EMBL" id="CAG7657876.1"/>
    </source>
</evidence>
<evidence type="ECO:0000313" key="3">
    <source>
        <dbReference type="Proteomes" id="UP001153328"/>
    </source>
</evidence>
<name>A0A9W4MI48_9ACTN</name>
<evidence type="ECO:0000256" key="1">
    <source>
        <dbReference type="SAM" id="MobiDB-lite"/>
    </source>
</evidence>
<accession>A0A9W4MI48</accession>
<sequence length="102" mass="12507">MHGDLLQRLRLGRRLHGCGQRQEHRLLRHQRLDREDDLPRQPDRHQPLERQLHPVRQHRDREQRQLQRLGGGGRKHVLRVQRQLLRQQRRSGAHLHRELTPR</sequence>
<reference evidence="2" key="1">
    <citation type="submission" date="2021-06" db="EMBL/GenBank/DDBJ databases">
        <authorList>
            <person name="Arsene-Ploetze F."/>
        </authorList>
    </citation>
    <scope>NUCLEOTIDE SEQUENCE</scope>
    <source>
        <strain evidence="2">SBRY1</strain>
    </source>
</reference>
<dbReference type="Proteomes" id="UP001153328">
    <property type="component" value="Unassembled WGS sequence"/>
</dbReference>
<feature type="region of interest" description="Disordered" evidence="1">
    <location>
        <begin position="20"/>
        <end position="77"/>
    </location>
</feature>
<keyword evidence="3" id="KW-1185">Reference proteome</keyword>
<dbReference type="AlphaFoldDB" id="A0A9W4MI48"/>
<protein>
    <submittedName>
        <fullName evidence="2">Uncharacterized protein</fullName>
    </submittedName>
</protein>
<proteinExistence type="predicted"/>
<dbReference type="EMBL" id="CAJVAX010000023">
    <property type="protein sequence ID" value="CAG7657876.1"/>
    <property type="molecule type" value="Genomic_DNA"/>
</dbReference>
<feature type="compositionally biased region" description="Basic and acidic residues" evidence="1">
    <location>
        <begin position="21"/>
        <end position="65"/>
    </location>
</feature>